<dbReference type="Proteomes" id="UP000265325">
    <property type="component" value="Unassembled WGS sequence"/>
</dbReference>
<organism evidence="5 6">
    <name type="scientific">Streptomyces showdoensis</name>
    <dbReference type="NCBI Taxonomy" id="68268"/>
    <lineage>
        <taxon>Bacteria</taxon>
        <taxon>Bacillati</taxon>
        <taxon>Actinomycetota</taxon>
        <taxon>Actinomycetes</taxon>
        <taxon>Kitasatosporales</taxon>
        <taxon>Streptomycetaceae</taxon>
        <taxon>Streptomyces</taxon>
    </lineage>
</organism>
<comment type="cofactor">
    <cofactor evidence="1">
        <name>Fe(2+)</name>
        <dbReference type="ChEBI" id="CHEBI:29033"/>
    </cofactor>
</comment>
<keyword evidence="3" id="KW-0408">Iron</keyword>
<proteinExistence type="predicted"/>
<gene>
    <name evidence="5" type="ORF">VO63_15440</name>
</gene>
<dbReference type="PROSITE" id="PS51184">
    <property type="entry name" value="JMJC"/>
    <property type="match status" value="1"/>
</dbReference>
<evidence type="ECO:0000313" key="6">
    <source>
        <dbReference type="Proteomes" id="UP000265325"/>
    </source>
</evidence>
<dbReference type="RefSeq" id="WP_046908347.1">
    <property type="nucleotide sequence ID" value="NZ_BAAAXG010000028.1"/>
</dbReference>
<dbReference type="AlphaFoldDB" id="A0A2P2GN52"/>
<evidence type="ECO:0000259" key="4">
    <source>
        <dbReference type="PROSITE" id="PS51184"/>
    </source>
</evidence>
<dbReference type="Gene3D" id="2.60.120.650">
    <property type="entry name" value="Cupin"/>
    <property type="match status" value="1"/>
</dbReference>
<dbReference type="InterPro" id="IPR039994">
    <property type="entry name" value="NO66-like"/>
</dbReference>
<dbReference type="EMBL" id="LAQS01000021">
    <property type="protein sequence ID" value="KKZ72938.1"/>
    <property type="molecule type" value="Genomic_DNA"/>
</dbReference>
<dbReference type="InterPro" id="IPR003347">
    <property type="entry name" value="JmjC_dom"/>
</dbReference>
<comment type="caution">
    <text evidence="5">The sequence shown here is derived from an EMBL/GenBank/DDBJ whole genome shotgun (WGS) entry which is preliminary data.</text>
</comment>
<dbReference type="SUPFAM" id="SSF51197">
    <property type="entry name" value="Clavaminate synthase-like"/>
    <property type="match status" value="1"/>
</dbReference>
<dbReference type="PANTHER" id="PTHR13096:SF9">
    <property type="entry name" value="BIFUNCTIONAL LYSINE-SPECIFIC DEMETHYLASE AND HISTIDYL-HYDROXYLASE"/>
    <property type="match status" value="1"/>
</dbReference>
<accession>A0A2P2GN52</accession>
<evidence type="ECO:0000256" key="3">
    <source>
        <dbReference type="ARBA" id="ARBA00023004"/>
    </source>
</evidence>
<dbReference type="GO" id="GO:0051864">
    <property type="term" value="F:histone H3K36 demethylase activity"/>
    <property type="evidence" value="ECO:0007669"/>
    <property type="project" value="TreeGrafter"/>
</dbReference>
<protein>
    <submittedName>
        <fullName evidence="5">Cupin</fullName>
    </submittedName>
</protein>
<reference evidence="5 6" key="1">
    <citation type="submission" date="2015-05" db="EMBL/GenBank/DDBJ databases">
        <title>Draft Genome assembly of Streptomyces showdoensis.</title>
        <authorList>
            <person name="Thapa K.K."/>
            <person name="Metsa-Ketela M."/>
        </authorList>
    </citation>
    <scope>NUCLEOTIDE SEQUENCE [LARGE SCALE GENOMIC DNA]</scope>
    <source>
        <strain evidence="5 6">ATCC 15227</strain>
    </source>
</reference>
<evidence type="ECO:0000256" key="2">
    <source>
        <dbReference type="ARBA" id="ARBA00022723"/>
    </source>
</evidence>
<dbReference type="Pfam" id="PF08007">
    <property type="entry name" value="JmjC_2"/>
    <property type="match status" value="1"/>
</dbReference>
<dbReference type="PANTHER" id="PTHR13096">
    <property type="entry name" value="MINA53 MYC INDUCED NUCLEAR ANTIGEN"/>
    <property type="match status" value="1"/>
</dbReference>
<name>A0A2P2GN52_STREW</name>
<keyword evidence="2" id="KW-0479">Metal-binding</keyword>
<dbReference type="GO" id="GO:0032453">
    <property type="term" value="F:histone H3K4 demethylase activity"/>
    <property type="evidence" value="ECO:0007669"/>
    <property type="project" value="TreeGrafter"/>
</dbReference>
<sequence length="409" mass="45091">MAVTHGGWKAAPQAQPSLGLSSLLSPVTPDEFKRSYWEREPLVVHRENPDHYAASLSFRDVDHILSTSSVRSSELKVVVNGQEIPLVEMAASGPGGPSNGLEVLYDLYRRGSTVVFKFLHERWEPLGRLCRTLSGEFSAGFQANAYLTPAGAQGLTSHYDTHDVFVLQVWGSKHWRLYESPDELPLANQPYRRPKDGPGAPVREFDLRPGDLMYMPRGTVHDATSNDEASLHITLGVLPVLWSTVLKDALDRAIEGDPRYRAALPPGFALDPELRAGAAATLAELLASVAGSVDPADLVERAASRALVGRRPVLDGHLLDLEGLRTLGPDTRVRRRAELLWSLRPEDTGLQLEFHGKVVRLPARIEPELRYVLDARAPFTARDVTGRLDVEGRLVLVRRLVQEGLLTLA</sequence>
<evidence type="ECO:0000256" key="1">
    <source>
        <dbReference type="ARBA" id="ARBA00001954"/>
    </source>
</evidence>
<dbReference type="OrthoDB" id="9764016at2"/>
<dbReference type="GO" id="GO:0046872">
    <property type="term" value="F:metal ion binding"/>
    <property type="evidence" value="ECO:0007669"/>
    <property type="project" value="UniProtKB-KW"/>
</dbReference>
<keyword evidence="6" id="KW-1185">Reference proteome</keyword>
<evidence type="ECO:0000313" key="5">
    <source>
        <dbReference type="EMBL" id="KKZ72938.1"/>
    </source>
</evidence>
<feature type="domain" description="JmjC" evidence="4">
    <location>
        <begin position="99"/>
        <end position="254"/>
    </location>
</feature>